<feature type="region of interest" description="Disordered" evidence="5">
    <location>
        <begin position="148"/>
        <end position="169"/>
    </location>
</feature>
<dbReference type="Gene3D" id="4.10.240.10">
    <property type="entry name" value="Zn(2)-C6 fungal-type DNA-binding domain"/>
    <property type="match status" value="1"/>
</dbReference>
<dbReference type="Proteomes" id="UP001303473">
    <property type="component" value="Unassembled WGS sequence"/>
</dbReference>
<dbReference type="PANTHER" id="PTHR46910:SF3">
    <property type="entry name" value="HALOTOLERANCE PROTEIN 9-RELATED"/>
    <property type="match status" value="1"/>
</dbReference>
<dbReference type="PANTHER" id="PTHR46910">
    <property type="entry name" value="TRANSCRIPTION FACTOR PDR1"/>
    <property type="match status" value="1"/>
</dbReference>
<evidence type="ECO:0000313" key="8">
    <source>
        <dbReference type="Proteomes" id="UP001303473"/>
    </source>
</evidence>
<dbReference type="InterPro" id="IPR001138">
    <property type="entry name" value="Zn2Cys6_DnaBD"/>
</dbReference>
<dbReference type="CDD" id="cd00067">
    <property type="entry name" value="GAL4"/>
    <property type="match status" value="1"/>
</dbReference>
<evidence type="ECO:0000256" key="1">
    <source>
        <dbReference type="ARBA" id="ARBA00004123"/>
    </source>
</evidence>
<keyword evidence="8" id="KW-1185">Reference proteome</keyword>
<accession>A0AAN6N457</accession>
<dbReference type="AlphaFoldDB" id="A0AAN6N457"/>
<evidence type="ECO:0000256" key="5">
    <source>
        <dbReference type="SAM" id="MobiDB-lite"/>
    </source>
</evidence>
<protein>
    <recommendedName>
        <fullName evidence="6">Zn(2)-C6 fungal-type domain-containing protein</fullName>
    </recommendedName>
</protein>
<sequence>MASAYRPIKSTTPVLWPSPGVSLEGLGKRIPYVSQACRGCRHAKVKCDGGRPTCRTCIARGRSCHYDGQAGQSRKAATRSRMKAMEKLFVALKAKPASEAEVLLQRIRATDDILTLVDGHDAASSPSSGSCCSSSGLSSSTWGLSRSSPSSSYAGPDKPPPRPIPRTSICETTSLGPASLAGGAGSVSPPASDRHLLDASASSSLIRLVMPSAAITQAALRIFYRLCGRLFHVFSQQQIARYYADLFENDDCPIASQKTAACCVSAVAAVGVHFSPDEFDEGIDTVFYNVATHYFSHFLEEEALDAIKVCSVFAYYNVMNKATAALAYIEVGLNMSKRHSLHIRNHQHPGMSSDEWTDYRKTWRSLVFFSSWLSASLGYVSRPDTPFREMVPKLDLECDNPYDITGVVQTEMTKIVLLKAEILRLQLAFKELTGPAVDSINTDLQEWHDRLPREMRLEHLGRLDLLDEVMLSIFSVHLLYLGAIMLLYRRIASQFVKSFRFDRRDDTEWKSCQTALLDRTMQGLIAAKTSARILGLMLAKGGVFKSFQSQTSCVVLLHEVAQKQLHNFPRLAWEEDLAQASVCLEALAFCGTADPVALSFHAALEPVYARLASFSSRIKSEDLDTPPTKYLLTIPQDADPALASLSLTLLQALCRPFGDDERNLGAVSGDVNARSASESATSMKQDNPLCRMDERLDWAWKDTVPVQWDHDDLGIGTAAPLPANRCFLGSVEPSGWAAGRGDL</sequence>
<keyword evidence="2" id="KW-0479">Metal-binding</keyword>
<evidence type="ECO:0000259" key="6">
    <source>
        <dbReference type="PROSITE" id="PS50048"/>
    </source>
</evidence>
<dbReference type="InterPro" id="IPR050987">
    <property type="entry name" value="AtrR-like"/>
</dbReference>
<dbReference type="PROSITE" id="PS50048">
    <property type="entry name" value="ZN2_CY6_FUNGAL_2"/>
    <property type="match status" value="1"/>
</dbReference>
<dbReference type="Pfam" id="PF00172">
    <property type="entry name" value="Zn_clus"/>
    <property type="match status" value="1"/>
</dbReference>
<reference evidence="8" key="1">
    <citation type="journal article" date="2023" name="Mol. Phylogenet. Evol.">
        <title>Genome-scale phylogeny and comparative genomics of the fungal order Sordariales.</title>
        <authorList>
            <person name="Hensen N."/>
            <person name="Bonometti L."/>
            <person name="Westerberg I."/>
            <person name="Brannstrom I.O."/>
            <person name="Guillou S."/>
            <person name="Cros-Aarteil S."/>
            <person name="Calhoun S."/>
            <person name="Haridas S."/>
            <person name="Kuo A."/>
            <person name="Mondo S."/>
            <person name="Pangilinan J."/>
            <person name="Riley R."/>
            <person name="LaButti K."/>
            <person name="Andreopoulos B."/>
            <person name="Lipzen A."/>
            <person name="Chen C."/>
            <person name="Yan M."/>
            <person name="Daum C."/>
            <person name="Ng V."/>
            <person name="Clum A."/>
            <person name="Steindorff A."/>
            <person name="Ohm R.A."/>
            <person name="Martin F."/>
            <person name="Silar P."/>
            <person name="Natvig D.O."/>
            <person name="Lalanne C."/>
            <person name="Gautier V."/>
            <person name="Ament-Velasquez S.L."/>
            <person name="Kruys A."/>
            <person name="Hutchinson M.I."/>
            <person name="Powell A.J."/>
            <person name="Barry K."/>
            <person name="Miller A.N."/>
            <person name="Grigoriev I.V."/>
            <person name="Debuchy R."/>
            <person name="Gladieux P."/>
            <person name="Hiltunen Thoren M."/>
            <person name="Johannesson H."/>
        </authorList>
    </citation>
    <scope>NUCLEOTIDE SEQUENCE [LARGE SCALE GENOMIC DNA]</scope>
    <source>
        <strain evidence="8">CBS 340.73</strain>
    </source>
</reference>
<organism evidence="7 8">
    <name type="scientific">Diplogelasinospora grovesii</name>
    <dbReference type="NCBI Taxonomy" id="303347"/>
    <lineage>
        <taxon>Eukaryota</taxon>
        <taxon>Fungi</taxon>
        <taxon>Dikarya</taxon>
        <taxon>Ascomycota</taxon>
        <taxon>Pezizomycotina</taxon>
        <taxon>Sordariomycetes</taxon>
        <taxon>Sordariomycetidae</taxon>
        <taxon>Sordariales</taxon>
        <taxon>Diplogelasinosporaceae</taxon>
        <taxon>Diplogelasinospora</taxon>
    </lineage>
</organism>
<evidence type="ECO:0000256" key="4">
    <source>
        <dbReference type="ARBA" id="ARBA00023242"/>
    </source>
</evidence>
<evidence type="ECO:0000256" key="2">
    <source>
        <dbReference type="ARBA" id="ARBA00022723"/>
    </source>
</evidence>
<name>A0AAN6N457_9PEZI</name>
<proteinExistence type="predicted"/>
<evidence type="ECO:0000313" key="7">
    <source>
        <dbReference type="EMBL" id="KAK3938739.1"/>
    </source>
</evidence>
<comment type="caution">
    <text evidence="7">The sequence shown here is derived from an EMBL/GenBank/DDBJ whole genome shotgun (WGS) entry which is preliminary data.</text>
</comment>
<keyword evidence="3" id="KW-0238">DNA-binding</keyword>
<evidence type="ECO:0000256" key="3">
    <source>
        <dbReference type="ARBA" id="ARBA00023125"/>
    </source>
</evidence>
<dbReference type="InterPro" id="IPR036864">
    <property type="entry name" value="Zn2-C6_fun-type_DNA-bd_sf"/>
</dbReference>
<dbReference type="SMART" id="SM00066">
    <property type="entry name" value="GAL4"/>
    <property type="match status" value="1"/>
</dbReference>
<dbReference type="GO" id="GO:0005634">
    <property type="term" value="C:nucleus"/>
    <property type="evidence" value="ECO:0007669"/>
    <property type="project" value="UniProtKB-SubCell"/>
</dbReference>
<dbReference type="GO" id="GO:0003677">
    <property type="term" value="F:DNA binding"/>
    <property type="evidence" value="ECO:0007669"/>
    <property type="project" value="UniProtKB-KW"/>
</dbReference>
<comment type="subcellular location">
    <subcellularLocation>
        <location evidence="1">Nucleus</location>
    </subcellularLocation>
</comment>
<keyword evidence="4" id="KW-0539">Nucleus</keyword>
<dbReference type="PROSITE" id="PS00463">
    <property type="entry name" value="ZN2_CY6_FUNGAL_1"/>
    <property type="match status" value="1"/>
</dbReference>
<dbReference type="GO" id="GO:0008270">
    <property type="term" value="F:zinc ion binding"/>
    <property type="evidence" value="ECO:0007669"/>
    <property type="project" value="InterPro"/>
</dbReference>
<dbReference type="SUPFAM" id="SSF57701">
    <property type="entry name" value="Zn2/Cys6 DNA-binding domain"/>
    <property type="match status" value="1"/>
</dbReference>
<gene>
    <name evidence="7" type="ORF">QBC46DRAFT_439570</name>
</gene>
<dbReference type="CDD" id="cd12148">
    <property type="entry name" value="fungal_TF_MHR"/>
    <property type="match status" value="1"/>
</dbReference>
<dbReference type="EMBL" id="MU853823">
    <property type="protein sequence ID" value="KAK3938739.1"/>
    <property type="molecule type" value="Genomic_DNA"/>
</dbReference>
<dbReference type="GO" id="GO:0000981">
    <property type="term" value="F:DNA-binding transcription factor activity, RNA polymerase II-specific"/>
    <property type="evidence" value="ECO:0007669"/>
    <property type="project" value="InterPro"/>
</dbReference>
<feature type="domain" description="Zn(2)-C6 fungal-type" evidence="6">
    <location>
        <begin position="36"/>
        <end position="66"/>
    </location>
</feature>